<dbReference type="InterPro" id="IPR027417">
    <property type="entry name" value="P-loop_NTPase"/>
</dbReference>
<dbReference type="STRING" id="1434232.MAIT1_03628"/>
<evidence type="ECO:0000313" key="2">
    <source>
        <dbReference type="Proteomes" id="UP000194003"/>
    </source>
</evidence>
<sequence length="635" mass="68743">MNPLARERLLAQQTRVRPLYTGLDGVAHALAGWLQRRWRGGAAQLDAERLQPRSAWREMDDARFAGQLQEAARRWRRGDANSVDILPWLAEAARRAWGKPPERETLRVVWALAAGRYVVSDVGESPHGEALALAAVLLAWRGVACAVWHVSEARAAHVLDHATPLYALAEVGAASTRVADALEVKRCAYAAQVVHVTPMCAIRDHLRALAGGAPQQPALRERLLRDWARPADAMEISALPTGAPGLLVEDADLLLGEQADAPSQILVPQHDPALLAATRLAAQLAGEMIPARHFHADSAGHDLTLLAAGEEAVRHGVSTAPSGWADAQRLGALVHAALMARCFFQPQRDYQMSASGVALQMGDESDPLGEIKRSEGMQQLLEAMLGLTQTPPRAPGPLLRRRRFVAQRRIVGGLGSDAAAAPWLWRLYGMGAERVVQGASPPSWAFVPVAGQAEKIAALAAFIQSAWGQGEAALLLFPLQPPDAPILDALRAAMPDLTPLDAEAGRRPEAEARGVYLIAGRDPWAALSTLLGGAWRGSRAALALTEPPPMLHGAVRVQSWMRRAGCAARVIQLACPQDAVISSAPPAGLGGKPWRWLLRWGQYRAQQRLRRRVWMILETEARAAHSRMAGHEWDQ</sequence>
<dbReference type="RefSeq" id="WP_085442211.1">
    <property type="nucleotide sequence ID" value="NZ_LVJN01000019.1"/>
</dbReference>
<dbReference type="EMBL" id="LVJN01000019">
    <property type="protein sequence ID" value="OSM04106.1"/>
    <property type="molecule type" value="Genomic_DNA"/>
</dbReference>
<name>A0A1Y2K4B3_9PROT</name>
<keyword evidence="2" id="KW-1185">Reference proteome</keyword>
<proteinExistence type="predicted"/>
<accession>A0A1Y2K4B3</accession>
<organism evidence="1 2">
    <name type="scientific">Magnetofaba australis IT-1</name>
    <dbReference type="NCBI Taxonomy" id="1434232"/>
    <lineage>
        <taxon>Bacteria</taxon>
        <taxon>Pseudomonadati</taxon>
        <taxon>Pseudomonadota</taxon>
        <taxon>Magnetococcia</taxon>
        <taxon>Magnetococcales</taxon>
        <taxon>Magnetococcaceae</taxon>
        <taxon>Magnetofaba</taxon>
    </lineage>
</organism>
<dbReference type="Proteomes" id="UP000194003">
    <property type="component" value="Unassembled WGS sequence"/>
</dbReference>
<reference evidence="1 2" key="1">
    <citation type="journal article" date="2016" name="BMC Genomics">
        <title>Combined genomic and structural analyses of a cultured magnetotactic bacterium reveals its niche adaptation to a dynamic environment.</title>
        <authorList>
            <person name="Araujo A.C."/>
            <person name="Morillo V."/>
            <person name="Cypriano J."/>
            <person name="Teixeira L.C."/>
            <person name="Leao P."/>
            <person name="Lyra S."/>
            <person name="Almeida L.G."/>
            <person name="Bazylinski D.A."/>
            <person name="Vasconcellos A.T."/>
            <person name="Abreu F."/>
            <person name="Lins U."/>
        </authorList>
    </citation>
    <scope>NUCLEOTIDE SEQUENCE [LARGE SCALE GENOMIC DNA]</scope>
    <source>
        <strain evidence="1 2">IT-1</strain>
    </source>
</reference>
<gene>
    <name evidence="1" type="primary">secA2</name>
    <name evidence="1" type="ORF">MAIT1_03628</name>
</gene>
<dbReference type="AlphaFoldDB" id="A0A1Y2K4B3"/>
<protein>
    <submittedName>
        <fullName evidence="1">Uncharacterized protein</fullName>
    </submittedName>
</protein>
<comment type="caution">
    <text evidence="1">The sequence shown here is derived from an EMBL/GenBank/DDBJ whole genome shotgun (WGS) entry which is preliminary data.</text>
</comment>
<dbReference type="Gene3D" id="3.40.50.300">
    <property type="entry name" value="P-loop containing nucleotide triphosphate hydrolases"/>
    <property type="match status" value="1"/>
</dbReference>
<evidence type="ECO:0000313" key="1">
    <source>
        <dbReference type="EMBL" id="OSM04106.1"/>
    </source>
</evidence>
<dbReference type="Gene3D" id="3.90.1440.10">
    <property type="entry name" value="SecA, preprotein cross-linking domain"/>
    <property type="match status" value="1"/>
</dbReference>